<feature type="transmembrane region" description="Helical" evidence="6">
    <location>
        <begin position="100"/>
        <end position="121"/>
    </location>
</feature>
<dbReference type="CDD" id="cd10432">
    <property type="entry name" value="BI-1-like_bacterial"/>
    <property type="match status" value="1"/>
</dbReference>
<sequence length="218" mass="23935">MNENYSEQVYREESNFPKILRLFAISLLVSTIGSAVGTAFVPPAFILPLVVVELLMLIGAFFMRRKGVRIGYGFLFAFVFISGITLGPTLQYYAMKNGALLVNAAFLITTVIFISLAGYAYVSKRDFSSIGGFLFAALIGLILLQVLNLFIPLGTGMQLLIASGGILIFSGYILYDVSQFKHGVEEDDVPMAVISLYLDFINLFLSLLRLLGILNSDD</sequence>
<dbReference type="InterPro" id="IPR006214">
    <property type="entry name" value="Bax_inhibitor_1-related"/>
</dbReference>
<keyword evidence="4 6" id="KW-1133">Transmembrane helix</keyword>
<keyword evidence="8" id="KW-1185">Reference proteome</keyword>
<evidence type="ECO:0000256" key="6">
    <source>
        <dbReference type="RuleBase" id="RU004379"/>
    </source>
</evidence>
<evidence type="ECO:0000256" key="1">
    <source>
        <dbReference type="ARBA" id="ARBA00004141"/>
    </source>
</evidence>
<protein>
    <submittedName>
        <fullName evidence="7">Modulator of FtsH protease YccA</fullName>
    </submittedName>
</protein>
<evidence type="ECO:0000313" key="7">
    <source>
        <dbReference type="EMBL" id="AIG24825.1"/>
    </source>
</evidence>
<dbReference type="EMBL" id="CP007806">
    <property type="protein sequence ID" value="AIG24825.1"/>
    <property type="molecule type" value="Genomic_DNA"/>
</dbReference>
<feature type="transmembrane region" description="Helical" evidence="6">
    <location>
        <begin position="70"/>
        <end position="94"/>
    </location>
</feature>
<keyword evidence="7" id="KW-0378">Hydrolase</keyword>
<dbReference type="PANTHER" id="PTHR23291:SF50">
    <property type="entry name" value="PROTEIN LIFEGUARD 4"/>
    <property type="match status" value="1"/>
</dbReference>
<dbReference type="Pfam" id="PF01027">
    <property type="entry name" value="Bax1-I"/>
    <property type="match status" value="1"/>
</dbReference>
<feature type="transmembrane region" description="Helical" evidence="6">
    <location>
        <begin position="196"/>
        <end position="214"/>
    </location>
</feature>
<evidence type="ECO:0000256" key="4">
    <source>
        <dbReference type="ARBA" id="ARBA00022989"/>
    </source>
</evidence>
<feature type="transmembrane region" description="Helical" evidence="6">
    <location>
        <begin position="157"/>
        <end position="175"/>
    </location>
</feature>
<dbReference type="AlphaFoldDB" id="A0A075R5F0"/>
<organism evidence="7 8">
    <name type="scientific">Brevibacillus laterosporus LMG 15441</name>
    <dbReference type="NCBI Taxonomy" id="1042163"/>
    <lineage>
        <taxon>Bacteria</taxon>
        <taxon>Bacillati</taxon>
        <taxon>Bacillota</taxon>
        <taxon>Bacilli</taxon>
        <taxon>Bacillales</taxon>
        <taxon>Paenibacillaceae</taxon>
        <taxon>Brevibacillus</taxon>
    </lineage>
</organism>
<name>A0A075R5F0_BRELA</name>
<feature type="transmembrane region" description="Helical" evidence="6">
    <location>
        <begin position="133"/>
        <end position="151"/>
    </location>
</feature>
<dbReference type="HOGENOM" id="CLU_058671_2_0_9"/>
<dbReference type="PANTHER" id="PTHR23291">
    <property type="entry name" value="BAX INHIBITOR-RELATED"/>
    <property type="match status" value="1"/>
</dbReference>
<accession>A0A075R5F0</accession>
<gene>
    <name evidence="7" type="primary">yccA</name>
    <name evidence="7" type="ORF">BRLA_c004440</name>
</gene>
<reference evidence="7 8" key="1">
    <citation type="journal article" date="2011" name="J. Bacteriol.">
        <title>Genome sequence of Brevibacillus laterosporus LMG 15441, a pathogen of invertebrates.</title>
        <authorList>
            <person name="Djukic M."/>
            <person name="Poehlein A."/>
            <person name="Thurmer A."/>
            <person name="Daniel R."/>
        </authorList>
    </citation>
    <scope>NUCLEOTIDE SEQUENCE [LARGE SCALE GENOMIC DNA]</scope>
    <source>
        <strain evidence="7 8">LMG 15441</strain>
    </source>
</reference>
<dbReference type="STRING" id="1042163.BRLA_c004440"/>
<comment type="subcellular location">
    <subcellularLocation>
        <location evidence="1">Membrane</location>
        <topology evidence="1">Multi-pass membrane protein</topology>
    </subcellularLocation>
</comment>
<evidence type="ECO:0000313" key="8">
    <source>
        <dbReference type="Proteomes" id="UP000005850"/>
    </source>
</evidence>
<feature type="transmembrane region" description="Helical" evidence="6">
    <location>
        <begin position="45"/>
        <end position="63"/>
    </location>
</feature>
<feature type="transmembrane region" description="Helical" evidence="6">
    <location>
        <begin position="20"/>
        <end position="39"/>
    </location>
</feature>
<dbReference type="eggNOG" id="COG0670">
    <property type="taxonomic scope" value="Bacteria"/>
</dbReference>
<dbReference type="Proteomes" id="UP000005850">
    <property type="component" value="Chromosome"/>
</dbReference>
<comment type="similarity">
    <text evidence="2 6">Belongs to the BI1 family.</text>
</comment>
<keyword evidence="5 6" id="KW-0472">Membrane</keyword>
<keyword evidence="7" id="KW-0645">Protease</keyword>
<keyword evidence="3 6" id="KW-0812">Transmembrane</keyword>
<dbReference type="RefSeq" id="WP_003333516.1">
    <property type="nucleotide sequence ID" value="NZ_CP007806.1"/>
</dbReference>
<dbReference type="GO" id="GO:0008233">
    <property type="term" value="F:peptidase activity"/>
    <property type="evidence" value="ECO:0007669"/>
    <property type="project" value="UniProtKB-KW"/>
</dbReference>
<evidence type="ECO:0000256" key="2">
    <source>
        <dbReference type="ARBA" id="ARBA00010350"/>
    </source>
</evidence>
<dbReference type="GO" id="GO:0005886">
    <property type="term" value="C:plasma membrane"/>
    <property type="evidence" value="ECO:0007669"/>
    <property type="project" value="TreeGrafter"/>
</dbReference>
<evidence type="ECO:0000256" key="3">
    <source>
        <dbReference type="ARBA" id="ARBA00022692"/>
    </source>
</evidence>
<proteinExistence type="inferred from homology"/>
<dbReference type="KEGG" id="blr:BRLA_c004440"/>
<dbReference type="GO" id="GO:0006508">
    <property type="term" value="P:proteolysis"/>
    <property type="evidence" value="ECO:0007669"/>
    <property type="project" value="UniProtKB-KW"/>
</dbReference>
<evidence type="ECO:0000256" key="5">
    <source>
        <dbReference type="ARBA" id="ARBA00023136"/>
    </source>
</evidence>